<evidence type="ECO:0000256" key="2">
    <source>
        <dbReference type="ARBA" id="ARBA00022801"/>
    </source>
</evidence>
<dbReference type="Gene3D" id="3.40.50.300">
    <property type="entry name" value="P-loop containing nucleotide triphosphate hydrolases"/>
    <property type="match status" value="1"/>
</dbReference>
<feature type="domain" description="Helicase C-terminal" evidence="8">
    <location>
        <begin position="509"/>
        <end position="666"/>
    </location>
</feature>
<feature type="region of interest" description="Disordered" evidence="6">
    <location>
        <begin position="885"/>
        <end position="905"/>
    </location>
</feature>
<dbReference type="PROSITE" id="PS51192">
    <property type="entry name" value="HELICASE_ATP_BIND_1"/>
    <property type="match status" value="1"/>
</dbReference>
<dbReference type="CDD" id="cd18011">
    <property type="entry name" value="DEXDc_RapA"/>
    <property type="match status" value="1"/>
</dbReference>
<feature type="coiled-coil region" evidence="5">
    <location>
        <begin position="389"/>
        <end position="416"/>
    </location>
</feature>
<dbReference type="Pfam" id="PF00271">
    <property type="entry name" value="Helicase_C"/>
    <property type="match status" value="1"/>
</dbReference>
<protein>
    <submittedName>
        <fullName evidence="9">DUF3883 domain-containing protein</fullName>
    </submittedName>
</protein>
<dbReference type="SMART" id="SM00487">
    <property type="entry name" value="DEXDc"/>
    <property type="match status" value="1"/>
</dbReference>
<evidence type="ECO:0000259" key="7">
    <source>
        <dbReference type="PROSITE" id="PS51192"/>
    </source>
</evidence>
<dbReference type="Pfam" id="PF00176">
    <property type="entry name" value="SNF2-rel_dom"/>
    <property type="match status" value="1"/>
</dbReference>
<dbReference type="InterPro" id="IPR024975">
    <property type="entry name" value="NOV_C"/>
</dbReference>
<dbReference type="InterPro" id="IPR000330">
    <property type="entry name" value="SNF2_N"/>
</dbReference>
<evidence type="ECO:0000256" key="6">
    <source>
        <dbReference type="SAM" id="MobiDB-lite"/>
    </source>
</evidence>
<dbReference type="PANTHER" id="PTHR45766">
    <property type="entry name" value="DNA ANNEALING HELICASE AND ENDONUCLEASE ZRANB3 FAMILY MEMBER"/>
    <property type="match status" value="1"/>
</dbReference>
<sequence>MAQLEDLTRGALVKGLLPTHNVIVIDAKWHGSDVVELTYKDANGQPHTELLFRDREPTLEIVTEGQPWSFDGDGALLRLVSEAHRIRLAHLFDPLLAVHTSLVEPLPHQITAVYGEMLTRQPLRFLLADDPGAGKTIMAGLLIRELRIRGDLQRCLIVCPGSLAVQWQDELLQKFHLPFEILTNDQIEAARTGNAFAEMPLLIARLDKLSRNEDLQAKLRQTDWDLVVVDEAHKLSASFFGGEIKETKRYKLGKLLSTLTRHFLLMTATPHNGKEEDFQLFLALLDGDRFEGRFRDGVHSCDVSDLMRRLVKEDLLKFDGKPLFPERRAHTVKYVLSDLEAVLYKQVTDYVREEFNRADALANEGRKGTVGFALTILQRRLASSPEAIYQSLRRRRERLQKRLREEEFLKRGLSAEIAFGSTIDPDDWDDDFEDLSGDEREAREEEVVDQATAARTIAELQAEIHQLGELENLALRVRRSGKDRKWDELSRVIQAVFAPQRHKGHEENPLWSLCLGGSSRKLVIFTEHRDTLNYLVSQITTLIGRSEAVVTIHGGMGREERKKAEEAFKQDVAVQVLIATDAAGEGINLQRAHLMVNYDLPWNPNRLEQRFGRIHRIGQTEVCHLWNLVAEETREGDVYLSLLKKLEIEQKALGGKVFDVLGKAIAGKELRELLIEAIRYGDRPEVKAKLDQVVSDRLDQSRLRALLEERALARDSMDASKVQQIRQEMERAEARKLQPHFIASFFLEAFQRLGGTIRQREPKRYEITHVPAVIRNRDRLIGVGAAVLKRYERICFEKELISVPGKPVADFVCPGHPLLDAVLDVTLERHRDLLRQGAILVDENDPGEAVRVLVYLEHSIQDGRTERDGRRRVVSRRMQYVELRAERQENLDQRDKPSSLSPLSSFLSPSNAGYAPYLDYRPLTPEEQAILTDPSCPLCLRGSNLEDQATTYAITHLVPQHLQEVRERKEELIDKTLRAVKDRLTKEINYWDQRAAELRLQEQASKPNAKLNSAKAQQRADELAARLQKRLSELEQERKLSPLPPVVIGGALVVPIGLLQRLQGKRAAATSTFARETQRVERAAMAAVMAVERALGYEPRDVSDQKCGYDIESVVPGTGQLRFIEVKGRIEGAETVTVTKNEILTALNKPDNFILALVQVPLDREFPEGDVFKVKTTAGTYAVPGEGCVVRYVQRPFQREPDFGASSVNYGWRELWERGYEPQRHKGH</sequence>
<dbReference type="SUPFAM" id="SSF52540">
    <property type="entry name" value="P-loop containing nucleoside triphosphate hydrolases"/>
    <property type="match status" value="2"/>
</dbReference>
<reference evidence="9" key="1">
    <citation type="submission" date="2021-02" db="EMBL/GenBank/DDBJ databases">
        <title>The CRISPR/cas machinery reduction and long-range gene transfer in the hot spring cyanobacterium Synechococcus.</title>
        <authorList>
            <person name="Dvorak P."/>
            <person name="Jahodarova E."/>
            <person name="Hasler P."/>
            <person name="Poulickova A."/>
        </authorList>
    </citation>
    <scope>NUCLEOTIDE SEQUENCE</scope>
    <source>
        <strain evidence="9">Rupite</strain>
    </source>
</reference>
<evidence type="ECO:0000259" key="8">
    <source>
        <dbReference type="PROSITE" id="PS51194"/>
    </source>
</evidence>
<dbReference type="CDD" id="cd18793">
    <property type="entry name" value="SF2_C_SNF"/>
    <property type="match status" value="1"/>
</dbReference>
<keyword evidence="5" id="KW-0175">Coiled coil</keyword>
<keyword evidence="1" id="KW-0547">Nucleotide-binding</keyword>
<dbReference type="InterPro" id="IPR027417">
    <property type="entry name" value="P-loop_NTPase"/>
</dbReference>
<evidence type="ECO:0000256" key="5">
    <source>
        <dbReference type="SAM" id="Coils"/>
    </source>
</evidence>
<dbReference type="EMBL" id="JAFIRA010000011">
    <property type="protein sequence ID" value="MCJ2542483.1"/>
    <property type="molecule type" value="Genomic_DNA"/>
</dbReference>
<dbReference type="InterPro" id="IPR001650">
    <property type="entry name" value="Helicase_C-like"/>
</dbReference>
<evidence type="ECO:0000256" key="1">
    <source>
        <dbReference type="ARBA" id="ARBA00022741"/>
    </source>
</evidence>
<dbReference type="InterPro" id="IPR049730">
    <property type="entry name" value="SNF2/RAD54-like_C"/>
</dbReference>
<dbReference type="Pfam" id="PF13020">
    <property type="entry name" value="NOV_C"/>
    <property type="match status" value="1"/>
</dbReference>
<dbReference type="Gene3D" id="3.40.50.10810">
    <property type="entry name" value="Tandem AAA-ATPase domain"/>
    <property type="match status" value="1"/>
</dbReference>
<dbReference type="InterPro" id="IPR057342">
    <property type="entry name" value="DEXDc_RapA"/>
</dbReference>
<evidence type="ECO:0000256" key="3">
    <source>
        <dbReference type="ARBA" id="ARBA00022806"/>
    </source>
</evidence>
<gene>
    <name evidence="9" type="ORF">JX360_06110</name>
</gene>
<dbReference type="RefSeq" id="WP_244349760.1">
    <property type="nucleotide sequence ID" value="NZ_JAFIRA010000011.1"/>
</dbReference>
<evidence type="ECO:0000313" key="10">
    <source>
        <dbReference type="Proteomes" id="UP000830835"/>
    </source>
</evidence>
<keyword evidence="10" id="KW-1185">Reference proteome</keyword>
<dbReference type="SMART" id="SM00490">
    <property type="entry name" value="HELICc"/>
    <property type="match status" value="1"/>
</dbReference>
<dbReference type="PANTHER" id="PTHR45766:SF6">
    <property type="entry name" value="SWI_SNF-RELATED MATRIX-ASSOCIATED ACTIN-DEPENDENT REGULATOR OF CHROMATIN SUBFAMILY A-LIKE PROTEIN 1"/>
    <property type="match status" value="1"/>
</dbReference>
<evidence type="ECO:0000313" key="9">
    <source>
        <dbReference type="EMBL" id="MCJ2542483.1"/>
    </source>
</evidence>
<keyword evidence="4" id="KW-0067">ATP-binding</keyword>
<dbReference type="InterPro" id="IPR014001">
    <property type="entry name" value="Helicase_ATP-bd"/>
</dbReference>
<dbReference type="Proteomes" id="UP000830835">
    <property type="component" value="Unassembled WGS sequence"/>
</dbReference>
<keyword evidence="3" id="KW-0347">Helicase</keyword>
<feature type="coiled-coil region" evidence="5">
    <location>
        <begin position="981"/>
        <end position="1037"/>
    </location>
</feature>
<comment type="caution">
    <text evidence="9">The sequence shown here is derived from an EMBL/GenBank/DDBJ whole genome shotgun (WGS) entry which is preliminary data.</text>
</comment>
<keyword evidence="2" id="KW-0378">Hydrolase</keyword>
<dbReference type="InterPro" id="IPR038718">
    <property type="entry name" value="SNF2-like_sf"/>
</dbReference>
<feature type="domain" description="Helicase ATP-binding" evidence="7">
    <location>
        <begin position="116"/>
        <end position="288"/>
    </location>
</feature>
<proteinExistence type="predicted"/>
<feature type="compositionally biased region" description="Basic and acidic residues" evidence="6">
    <location>
        <begin position="885"/>
        <end position="897"/>
    </location>
</feature>
<dbReference type="PROSITE" id="PS51194">
    <property type="entry name" value="HELICASE_CTER"/>
    <property type="match status" value="1"/>
</dbReference>
<evidence type="ECO:0000256" key="4">
    <source>
        <dbReference type="ARBA" id="ARBA00022840"/>
    </source>
</evidence>
<organism evidence="9 10">
    <name type="scientific">Thermostichus vulcanus str. 'Rupite'</name>
    <dbReference type="NCBI Taxonomy" id="2813851"/>
    <lineage>
        <taxon>Bacteria</taxon>
        <taxon>Bacillati</taxon>
        <taxon>Cyanobacteriota</taxon>
        <taxon>Cyanophyceae</taxon>
        <taxon>Thermostichales</taxon>
        <taxon>Thermostichaceae</taxon>
        <taxon>Thermostichus</taxon>
    </lineage>
</organism>
<name>A0ABT0C9N0_THEVL</name>
<accession>A0ABT0C9N0</accession>